<dbReference type="PANTHER" id="PTHR33221">
    <property type="entry name" value="WINGED HELIX-TURN-HELIX TRANSCRIPTIONAL REGULATOR, RRF2 FAMILY"/>
    <property type="match status" value="1"/>
</dbReference>
<evidence type="ECO:0000256" key="1">
    <source>
        <dbReference type="ARBA" id="ARBA00023125"/>
    </source>
</evidence>
<dbReference type="GO" id="GO:0003700">
    <property type="term" value="F:DNA-binding transcription factor activity"/>
    <property type="evidence" value="ECO:0007669"/>
    <property type="project" value="TreeGrafter"/>
</dbReference>
<dbReference type="InterPro" id="IPR036390">
    <property type="entry name" value="WH_DNA-bd_sf"/>
</dbReference>
<dbReference type="AlphaFoldDB" id="A0A081BF01"/>
<dbReference type="InterPro" id="IPR000944">
    <property type="entry name" value="Tscrpt_reg_Rrf2"/>
</dbReference>
<dbReference type="GO" id="GO:0003677">
    <property type="term" value="F:DNA binding"/>
    <property type="evidence" value="ECO:0007669"/>
    <property type="project" value="UniProtKB-KW"/>
</dbReference>
<evidence type="ECO:0000313" key="2">
    <source>
        <dbReference type="EMBL" id="GAK46619.1"/>
    </source>
</evidence>
<dbReference type="GO" id="GO:0005829">
    <property type="term" value="C:cytosol"/>
    <property type="evidence" value="ECO:0007669"/>
    <property type="project" value="TreeGrafter"/>
</dbReference>
<name>A0A081BF01_9HYPH</name>
<gene>
    <name evidence="2" type="ORF">M2A_3118</name>
</gene>
<reference evidence="2 3" key="1">
    <citation type="submission" date="2014-07" db="EMBL/GenBank/DDBJ databases">
        <title>Tepidicaulis marinum gen. nov., sp. nov., a novel marine bacterium denitrifying nitrate to nitrous oxide strictly under microaerobic conditions.</title>
        <authorList>
            <person name="Takeuchi M."/>
            <person name="Yamagishi T."/>
            <person name="Kamagata Y."/>
            <person name="Oshima K."/>
            <person name="Hattori M."/>
            <person name="Katayama T."/>
            <person name="Hanada S."/>
            <person name="Tamaki H."/>
            <person name="Marumo K."/>
            <person name="Maeda H."/>
            <person name="Nedachi M."/>
            <person name="Iwasaki W."/>
            <person name="Suwa Y."/>
            <person name="Sakata S."/>
        </authorList>
    </citation>
    <scope>NUCLEOTIDE SEQUENCE [LARGE SCALE GENOMIC DNA]</scope>
    <source>
        <strain evidence="2 3">MA2</strain>
    </source>
</reference>
<dbReference type="PANTHER" id="PTHR33221:SF4">
    <property type="entry name" value="HTH-TYPE TRANSCRIPTIONAL REPRESSOR NSRR"/>
    <property type="match status" value="1"/>
</dbReference>
<protein>
    <submittedName>
        <fullName evidence="2">Transcriptional regulator, BadM/Rrf2 family</fullName>
    </submittedName>
</protein>
<keyword evidence="1" id="KW-0238">DNA-binding</keyword>
<dbReference type="eggNOG" id="COG1959">
    <property type="taxonomic scope" value="Bacteria"/>
</dbReference>
<dbReference type="SUPFAM" id="SSF46785">
    <property type="entry name" value="Winged helix' DNA-binding domain"/>
    <property type="match status" value="1"/>
</dbReference>
<dbReference type="Pfam" id="PF02082">
    <property type="entry name" value="Rrf2"/>
    <property type="match status" value="1"/>
</dbReference>
<evidence type="ECO:0000313" key="3">
    <source>
        <dbReference type="Proteomes" id="UP000028702"/>
    </source>
</evidence>
<dbReference type="RefSeq" id="WP_045449401.1">
    <property type="nucleotide sequence ID" value="NZ_BBIO01000022.1"/>
</dbReference>
<dbReference type="STRING" id="1333998.M2A_3118"/>
<proteinExistence type="predicted"/>
<comment type="caution">
    <text evidence="2">The sequence shown here is derived from an EMBL/GenBank/DDBJ whole genome shotgun (WGS) entry which is preliminary data.</text>
</comment>
<organism evidence="2 3">
    <name type="scientific">Tepidicaulis marinus</name>
    <dbReference type="NCBI Taxonomy" id="1333998"/>
    <lineage>
        <taxon>Bacteria</taxon>
        <taxon>Pseudomonadati</taxon>
        <taxon>Pseudomonadota</taxon>
        <taxon>Alphaproteobacteria</taxon>
        <taxon>Hyphomicrobiales</taxon>
        <taxon>Parvibaculaceae</taxon>
        <taxon>Tepidicaulis</taxon>
    </lineage>
</organism>
<keyword evidence="3" id="KW-1185">Reference proteome</keyword>
<dbReference type="EMBL" id="BBIO01000022">
    <property type="protein sequence ID" value="GAK46619.1"/>
    <property type="molecule type" value="Genomic_DNA"/>
</dbReference>
<dbReference type="Gene3D" id="1.10.10.10">
    <property type="entry name" value="Winged helix-like DNA-binding domain superfamily/Winged helix DNA-binding domain"/>
    <property type="match status" value="1"/>
</dbReference>
<dbReference type="Proteomes" id="UP000028702">
    <property type="component" value="Unassembled WGS sequence"/>
</dbReference>
<dbReference type="InterPro" id="IPR036388">
    <property type="entry name" value="WH-like_DNA-bd_sf"/>
</dbReference>
<accession>A0A081BF01</accession>
<dbReference type="PROSITE" id="PS51197">
    <property type="entry name" value="HTH_RRF2_2"/>
    <property type="match status" value="1"/>
</dbReference>
<sequence>MHLTRHTDYALRLLMLLAVEPDALHTIEEVARRYEISRNHMMKVAQTLAQNGFVESLRGRGGGLRLGRAPEEISLGAVVRACEDSFALVECFDPAKNTCRIAPACGLKGPLEEALSAFLGVLDEYTLADLVKKPGSFGRIRRLIPA</sequence>
<dbReference type="NCBIfam" id="TIGR00738">
    <property type="entry name" value="rrf2_super"/>
    <property type="match status" value="1"/>
</dbReference>